<evidence type="ECO:0000256" key="2">
    <source>
        <dbReference type="ARBA" id="ARBA00022692"/>
    </source>
</evidence>
<dbReference type="HOGENOM" id="CLU_1039486_0_0_1"/>
<feature type="signal peptide" evidence="7">
    <location>
        <begin position="1"/>
        <end position="26"/>
    </location>
</feature>
<feature type="transmembrane region" description="Helical" evidence="6">
    <location>
        <begin position="168"/>
        <end position="193"/>
    </location>
</feature>
<dbReference type="EMBL" id="DS985243">
    <property type="protein sequence ID" value="EDV26922.1"/>
    <property type="molecule type" value="Genomic_DNA"/>
</dbReference>
<accession>B3RRS8</accession>
<dbReference type="Proteomes" id="UP000009022">
    <property type="component" value="Unassembled WGS sequence"/>
</dbReference>
<dbReference type="PANTHER" id="PTHR15071">
    <property type="entry name" value="MANNOSE-6-PHOSPHATE RECEPTOR FAMILY MEMBER"/>
    <property type="match status" value="1"/>
</dbReference>
<name>B3RRS8_TRIAD</name>
<keyword evidence="2 6" id="KW-0812">Transmembrane</keyword>
<dbReference type="CTD" id="6752131"/>
<keyword evidence="4 6" id="KW-1133">Transmembrane helix</keyword>
<dbReference type="GO" id="GO:0005802">
    <property type="term" value="C:trans-Golgi network"/>
    <property type="evidence" value="ECO:0000318"/>
    <property type="project" value="GO_Central"/>
</dbReference>
<keyword evidence="3 7" id="KW-0732">Signal</keyword>
<evidence type="ECO:0000256" key="6">
    <source>
        <dbReference type="SAM" id="Phobius"/>
    </source>
</evidence>
<feature type="chain" id="PRO_5002798302" description="Cation-dependent mannose-6-phosphate receptor" evidence="7">
    <location>
        <begin position="27"/>
        <end position="268"/>
    </location>
</feature>
<organism evidence="8 9">
    <name type="scientific">Trichoplax adhaerens</name>
    <name type="common">Trichoplax reptans</name>
    <dbReference type="NCBI Taxonomy" id="10228"/>
    <lineage>
        <taxon>Eukaryota</taxon>
        <taxon>Metazoa</taxon>
        <taxon>Placozoa</taxon>
        <taxon>Uniplacotomia</taxon>
        <taxon>Trichoplacea</taxon>
        <taxon>Trichoplacidae</taxon>
        <taxon>Trichoplax</taxon>
    </lineage>
</organism>
<evidence type="ECO:0000256" key="7">
    <source>
        <dbReference type="SAM" id="SignalP"/>
    </source>
</evidence>
<dbReference type="RefSeq" id="XP_002110918.1">
    <property type="nucleotide sequence ID" value="XM_002110882.1"/>
</dbReference>
<evidence type="ECO:0000256" key="3">
    <source>
        <dbReference type="ARBA" id="ARBA00022729"/>
    </source>
</evidence>
<evidence type="ECO:0000256" key="1">
    <source>
        <dbReference type="ARBA" id="ARBA00004167"/>
    </source>
</evidence>
<dbReference type="GeneID" id="6752131"/>
<evidence type="ECO:0008006" key="10">
    <source>
        <dbReference type="Google" id="ProtNLM"/>
    </source>
</evidence>
<evidence type="ECO:0000256" key="5">
    <source>
        <dbReference type="ARBA" id="ARBA00023136"/>
    </source>
</evidence>
<proteinExistence type="predicted"/>
<reference evidence="8 9" key="1">
    <citation type="journal article" date="2008" name="Nature">
        <title>The Trichoplax genome and the nature of placozoans.</title>
        <authorList>
            <person name="Srivastava M."/>
            <person name="Begovic E."/>
            <person name="Chapman J."/>
            <person name="Putnam N.H."/>
            <person name="Hellsten U."/>
            <person name="Kawashima T."/>
            <person name="Kuo A."/>
            <person name="Mitros T."/>
            <person name="Salamov A."/>
            <person name="Carpenter M.L."/>
            <person name="Signorovitch A.Y."/>
            <person name="Moreno M.A."/>
            <person name="Kamm K."/>
            <person name="Grimwood J."/>
            <person name="Schmutz J."/>
            <person name="Shapiro H."/>
            <person name="Grigoriev I.V."/>
            <person name="Buss L.W."/>
            <person name="Schierwater B."/>
            <person name="Dellaporta S.L."/>
            <person name="Rokhsar D.S."/>
        </authorList>
    </citation>
    <scope>NUCLEOTIDE SEQUENCE [LARGE SCALE GENOMIC DNA]</scope>
    <source>
        <strain evidence="8 9">Grell-BS-1999</strain>
    </source>
</reference>
<keyword evidence="5 6" id="KW-0472">Membrane</keyword>
<dbReference type="InterPro" id="IPR018939">
    <property type="entry name" value="Autophagy-rel_prot_27"/>
</dbReference>
<keyword evidence="9" id="KW-1185">Reference proteome</keyword>
<dbReference type="GO" id="GO:0000139">
    <property type="term" value="C:Golgi membrane"/>
    <property type="evidence" value="ECO:0007669"/>
    <property type="project" value="UniProtKB-SubCell"/>
</dbReference>
<dbReference type="PhylomeDB" id="B3RRS8"/>
<dbReference type="AlphaFoldDB" id="B3RRS8"/>
<dbReference type="KEGG" id="tad:TRIADDRAFT_54350"/>
<comment type="subcellular location">
    <subcellularLocation>
        <location evidence="1">Membrane</location>
        <topology evidence="1">Single-pass membrane protein</topology>
    </subcellularLocation>
</comment>
<dbReference type="Pfam" id="PF09451">
    <property type="entry name" value="ATG27"/>
    <property type="match status" value="1"/>
</dbReference>
<evidence type="ECO:0000256" key="4">
    <source>
        <dbReference type="ARBA" id="ARBA00022989"/>
    </source>
</evidence>
<dbReference type="InParanoid" id="B3RRS8"/>
<evidence type="ECO:0000313" key="9">
    <source>
        <dbReference type="Proteomes" id="UP000009022"/>
    </source>
</evidence>
<protein>
    <recommendedName>
        <fullName evidence="10">Cation-dependent mannose-6-phosphate receptor</fullName>
    </recommendedName>
</protein>
<evidence type="ECO:0000313" key="8">
    <source>
        <dbReference type="EMBL" id="EDV26922.1"/>
    </source>
</evidence>
<sequence>MAITVALVQYLAIIIGLSMQLSPADGASCGLTSFFDTKNLTHILLSSTEIVQPGDPVPGMTQQYGIDENTNLLVGQYSDLAWQGGQTSFSVQYSNGTTVHNGNQYPSLSVNMIFRCAEKAIWSAKLNEYATVPTEANINAIVDRDTGKYQFIFNYAGACRTLKPASSLLSGGSVLLIVFFSLLGAYLIFGIIIQSSRGARGYELIPNVEFWSKIPGCIRALYDLYGIHRSLERIYQIVTNLLFFSRVSFINIKAFCSTRYRQMYKTSP</sequence>
<dbReference type="OrthoDB" id="29460at2759"/>
<dbReference type="eggNOG" id="ENOG502SFUJ">
    <property type="taxonomic scope" value="Eukaryota"/>
</dbReference>
<gene>
    <name evidence="8" type="ORF">TRIADDRAFT_54350</name>
</gene>
<dbReference type="PANTHER" id="PTHR15071:SF0">
    <property type="entry name" value="MANNOSE 6-PHOSPHATE RECEPTOR-LIKE PROTEIN 1"/>
    <property type="match status" value="1"/>
</dbReference>